<sequence length="374" mass="38691">MMASVVCKAYALPAASASVGRAYSSQSASTSALTIPHAPLHLPFNVGSSKPRRHRCSGVILSTLSTSAGFSHHDQASGGSQGHWQQVIRRQVGARASAGSLSGDGGDAESLAAAKDARDKRNLNGVIGIGAVLAVLGGMVAAYAVGGPRALLEAISKSGLPAAFSLIFVSEIGDKTFFIAMLLAMRHAKIPVLVGSSAALSLMTVISVAIGRLFQKVPAQLKTTIPVGEYAAVALLVYFGFRALRAAWLMPDEASVDEGEESELAAAEEVLKKQEAERTSKVNKLSVWEVLVESFSLVFLAEWGDRSMLATIALGAAQSPVGVALGASGGHVLATGLAVFGGSFLSQYISEKQVGYVGGILFLVFAVATLMGIF</sequence>
<name>A0A1Y1HS14_KLENI</name>
<dbReference type="InterPro" id="IPR001727">
    <property type="entry name" value="GDT1-like"/>
</dbReference>
<dbReference type="GO" id="GO:0005794">
    <property type="term" value="C:Golgi apparatus"/>
    <property type="evidence" value="ECO:0000318"/>
    <property type="project" value="GO_Central"/>
</dbReference>
<feature type="transmembrane region" description="Helical" evidence="6">
    <location>
        <begin position="282"/>
        <end position="301"/>
    </location>
</feature>
<dbReference type="GO" id="GO:0005384">
    <property type="term" value="F:manganese ion transmembrane transporter activity"/>
    <property type="evidence" value="ECO:0000318"/>
    <property type="project" value="GO_Central"/>
</dbReference>
<evidence type="ECO:0000256" key="7">
    <source>
        <dbReference type="SAM" id="Coils"/>
    </source>
</evidence>
<dbReference type="OrthoDB" id="442680at2759"/>
<feature type="transmembrane region" description="Helical" evidence="6">
    <location>
        <begin position="321"/>
        <end position="342"/>
    </location>
</feature>
<dbReference type="InterPro" id="IPR049555">
    <property type="entry name" value="GDT1-like_CS"/>
</dbReference>
<dbReference type="PROSITE" id="PS01214">
    <property type="entry name" value="UPF0016"/>
    <property type="match status" value="1"/>
</dbReference>
<organism evidence="8 9">
    <name type="scientific">Klebsormidium nitens</name>
    <name type="common">Green alga</name>
    <name type="synonym">Ulothrix nitens</name>
    <dbReference type="NCBI Taxonomy" id="105231"/>
    <lineage>
        <taxon>Eukaryota</taxon>
        <taxon>Viridiplantae</taxon>
        <taxon>Streptophyta</taxon>
        <taxon>Klebsormidiophyceae</taxon>
        <taxon>Klebsormidiales</taxon>
        <taxon>Klebsormidiaceae</taxon>
        <taxon>Klebsormidium</taxon>
    </lineage>
</organism>
<proteinExistence type="inferred from homology"/>
<comment type="similarity">
    <text evidence="2 6">Belongs to the GDT1 family.</text>
</comment>
<feature type="transmembrane region" description="Helical" evidence="6">
    <location>
        <begin position="123"/>
        <end position="144"/>
    </location>
</feature>
<evidence type="ECO:0000256" key="4">
    <source>
        <dbReference type="ARBA" id="ARBA00022989"/>
    </source>
</evidence>
<dbReference type="GO" id="GO:0070588">
    <property type="term" value="P:calcium ion transmembrane transport"/>
    <property type="evidence" value="ECO:0000318"/>
    <property type="project" value="GO_Central"/>
</dbReference>
<accession>A0A1Y1HS14</accession>
<feature type="transmembrane region" description="Helical" evidence="6">
    <location>
        <begin position="223"/>
        <end position="241"/>
    </location>
</feature>
<feature type="transmembrane region" description="Helical" evidence="6">
    <location>
        <begin position="354"/>
        <end position="373"/>
    </location>
</feature>
<dbReference type="OMA" id="LAMQFEK"/>
<reference evidence="8 9" key="1">
    <citation type="journal article" date="2014" name="Nat. Commun.">
        <title>Klebsormidium flaccidum genome reveals primary factors for plant terrestrial adaptation.</title>
        <authorList>
            <person name="Hori K."/>
            <person name="Maruyama F."/>
            <person name="Fujisawa T."/>
            <person name="Togashi T."/>
            <person name="Yamamoto N."/>
            <person name="Seo M."/>
            <person name="Sato S."/>
            <person name="Yamada T."/>
            <person name="Mori H."/>
            <person name="Tajima N."/>
            <person name="Moriyama T."/>
            <person name="Ikeuchi M."/>
            <person name="Watanabe M."/>
            <person name="Wada H."/>
            <person name="Kobayashi K."/>
            <person name="Saito M."/>
            <person name="Masuda T."/>
            <person name="Sasaki-Sekimoto Y."/>
            <person name="Mashiguchi K."/>
            <person name="Awai K."/>
            <person name="Shimojima M."/>
            <person name="Masuda S."/>
            <person name="Iwai M."/>
            <person name="Nobusawa T."/>
            <person name="Narise T."/>
            <person name="Kondo S."/>
            <person name="Saito H."/>
            <person name="Sato R."/>
            <person name="Murakawa M."/>
            <person name="Ihara Y."/>
            <person name="Oshima-Yamada Y."/>
            <person name="Ohtaka K."/>
            <person name="Satoh M."/>
            <person name="Sonobe K."/>
            <person name="Ishii M."/>
            <person name="Ohtani R."/>
            <person name="Kanamori-Sato M."/>
            <person name="Honoki R."/>
            <person name="Miyazaki D."/>
            <person name="Mochizuki H."/>
            <person name="Umetsu J."/>
            <person name="Higashi K."/>
            <person name="Shibata D."/>
            <person name="Kamiya Y."/>
            <person name="Sato N."/>
            <person name="Nakamura Y."/>
            <person name="Tabata S."/>
            <person name="Ida S."/>
            <person name="Kurokawa K."/>
            <person name="Ohta H."/>
        </authorList>
    </citation>
    <scope>NUCLEOTIDE SEQUENCE [LARGE SCALE GENOMIC DNA]</scope>
    <source>
        <strain evidence="8 9">NIES-2285</strain>
    </source>
</reference>
<keyword evidence="5 6" id="KW-0472">Membrane</keyword>
<dbReference type="Proteomes" id="UP000054558">
    <property type="component" value="Unassembled WGS sequence"/>
</dbReference>
<dbReference type="PANTHER" id="PTHR12608">
    <property type="entry name" value="TRANSMEMBRANE PROTEIN HTP-1 RELATED"/>
    <property type="match status" value="1"/>
</dbReference>
<dbReference type="GO" id="GO:0071421">
    <property type="term" value="P:manganese ion transmembrane transport"/>
    <property type="evidence" value="ECO:0000318"/>
    <property type="project" value="GO_Central"/>
</dbReference>
<feature type="transmembrane region" description="Helical" evidence="6">
    <location>
        <begin position="192"/>
        <end position="211"/>
    </location>
</feature>
<dbReference type="EMBL" id="DF236978">
    <property type="protein sequence ID" value="GAQ79366.1"/>
    <property type="molecule type" value="Genomic_DNA"/>
</dbReference>
<protein>
    <recommendedName>
        <fullName evidence="6">GDT1 family protein</fullName>
    </recommendedName>
</protein>
<dbReference type="GO" id="GO:0016020">
    <property type="term" value="C:membrane"/>
    <property type="evidence" value="ECO:0007669"/>
    <property type="project" value="UniProtKB-SubCell"/>
</dbReference>
<evidence type="ECO:0000313" key="8">
    <source>
        <dbReference type="EMBL" id="GAQ79366.1"/>
    </source>
</evidence>
<keyword evidence="7" id="KW-0175">Coiled coil</keyword>
<dbReference type="GO" id="GO:0015085">
    <property type="term" value="F:calcium ion transmembrane transporter activity"/>
    <property type="evidence" value="ECO:0000318"/>
    <property type="project" value="GO_Central"/>
</dbReference>
<evidence type="ECO:0000256" key="5">
    <source>
        <dbReference type="ARBA" id="ARBA00023136"/>
    </source>
</evidence>
<comment type="subcellular location">
    <subcellularLocation>
        <location evidence="1 6">Membrane</location>
        <topology evidence="1 6">Multi-pass membrane protein</topology>
    </subcellularLocation>
</comment>
<feature type="transmembrane region" description="Helical" evidence="6">
    <location>
        <begin position="164"/>
        <end position="185"/>
    </location>
</feature>
<gene>
    <name evidence="8" type="ORF">KFL_000290160</name>
</gene>
<evidence type="ECO:0000256" key="6">
    <source>
        <dbReference type="RuleBase" id="RU365102"/>
    </source>
</evidence>
<evidence type="ECO:0000256" key="2">
    <source>
        <dbReference type="ARBA" id="ARBA00009190"/>
    </source>
</evidence>
<dbReference type="GO" id="GO:0032472">
    <property type="term" value="P:Golgi calcium ion transport"/>
    <property type="evidence" value="ECO:0000318"/>
    <property type="project" value="GO_Central"/>
</dbReference>
<dbReference type="AlphaFoldDB" id="A0A1Y1HS14"/>
<dbReference type="PANTHER" id="PTHR12608:SF7">
    <property type="entry name" value="PROTEIN PAM71-HOMOLOG, CHLOROPLASTIC"/>
    <property type="match status" value="1"/>
</dbReference>
<dbReference type="Pfam" id="PF01169">
    <property type="entry name" value="GDT1"/>
    <property type="match status" value="2"/>
</dbReference>
<feature type="coiled-coil region" evidence="7">
    <location>
        <begin position="257"/>
        <end position="284"/>
    </location>
</feature>
<dbReference type="GO" id="GO:0032468">
    <property type="term" value="P:Golgi calcium ion homeostasis"/>
    <property type="evidence" value="ECO:0000318"/>
    <property type="project" value="GO_Central"/>
</dbReference>
<evidence type="ECO:0000256" key="3">
    <source>
        <dbReference type="ARBA" id="ARBA00022692"/>
    </source>
</evidence>
<evidence type="ECO:0000256" key="1">
    <source>
        <dbReference type="ARBA" id="ARBA00004141"/>
    </source>
</evidence>
<keyword evidence="4 6" id="KW-1133">Transmembrane helix</keyword>
<keyword evidence="9" id="KW-1185">Reference proteome</keyword>
<keyword evidence="3 6" id="KW-0812">Transmembrane</keyword>
<evidence type="ECO:0000313" key="9">
    <source>
        <dbReference type="Proteomes" id="UP000054558"/>
    </source>
</evidence>
<dbReference type="GO" id="GO:0009507">
    <property type="term" value="C:chloroplast"/>
    <property type="evidence" value="ECO:0000318"/>
    <property type="project" value="GO_Central"/>
</dbReference>